<name>A0A317SWS1_9PEZI</name>
<accession>A0A317SWS1</accession>
<dbReference type="Proteomes" id="UP000246991">
    <property type="component" value="Unassembled WGS sequence"/>
</dbReference>
<keyword evidence="3" id="KW-1185">Reference proteome</keyword>
<dbReference type="OrthoDB" id="5420434at2759"/>
<dbReference type="EMBL" id="PYWC01000019">
    <property type="protein sequence ID" value="PWW77846.1"/>
    <property type="molecule type" value="Genomic_DNA"/>
</dbReference>
<feature type="region of interest" description="Disordered" evidence="1">
    <location>
        <begin position="222"/>
        <end position="294"/>
    </location>
</feature>
<evidence type="ECO:0000313" key="3">
    <source>
        <dbReference type="Proteomes" id="UP000246991"/>
    </source>
</evidence>
<sequence>MQNSNDDNDWGDLLPSLEETLDLLPELRETAEALGNLRTDPNHNDPKSSGHPGPPTSRAIAPAGTPPYNPLFPNEPPRRHRRSKPDLRASGDNKPPSSPRTLHSNRVSPKKGSYRAAMAKARLFVAEKESQLQFTPANESDSDREFRRPTANSTTLDRHKKLYTLSHSEVGNIAGSNSVQQVQHVERNSKVHSFPFVERSQPAHTTTLIEKKRGYVGRAAYLSTSDSSESSGDTTDPSDNAETSKRRKGNSPRRKTTVRRSASPLTIQQGIHHHTRASPRITSEYTTENSRPRRRAATVAMERARSQIDDPFPGLFAPRRVNRRTAEQKALIHKLTGKEPVVKMGESAAEEDQISQPPITTRKISHETQLFYKMESIDPEE</sequence>
<feature type="region of interest" description="Disordered" evidence="1">
    <location>
        <begin position="23"/>
        <end position="115"/>
    </location>
</feature>
<organism evidence="2 3">
    <name type="scientific">Tuber magnatum</name>
    <name type="common">white Piedmont truffle</name>
    <dbReference type="NCBI Taxonomy" id="42249"/>
    <lineage>
        <taxon>Eukaryota</taxon>
        <taxon>Fungi</taxon>
        <taxon>Dikarya</taxon>
        <taxon>Ascomycota</taxon>
        <taxon>Pezizomycotina</taxon>
        <taxon>Pezizomycetes</taxon>
        <taxon>Pezizales</taxon>
        <taxon>Tuberaceae</taxon>
        <taxon>Tuber</taxon>
    </lineage>
</organism>
<comment type="caution">
    <text evidence="2">The sequence shown here is derived from an EMBL/GenBank/DDBJ whole genome shotgun (WGS) entry which is preliminary data.</text>
</comment>
<feature type="compositionally biased region" description="Basic residues" evidence="1">
    <location>
        <begin position="245"/>
        <end position="258"/>
    </location>
</feature>
<reference evidence="2 3" key="1">
    <citation type="submission" date="2018-03" db="EMBL/GenBank/DDBJ databases">
        <title>Genomes of Pezizomycetes fungi and the evolution of truffles.</title>
        <authorList>
            <person name="Murat C."/>
            <person name="Payen T."/>
            <person name="Noel B."/>
            <person name="Kuo A."/>
            <person name="Martin F.M."/>
        </authorList>
    </citation>
    <scope>NUCLEOTIDE SEQUENCE [LARGE SCALE GENOMIC DNA]</scope>
    <source>
        <strain evidence="2">091103-1</strain>
    </source>
</reference>
<evidence type="ECO:0000313" key="2">
    <source>
        <dbReference type="EMBL" id="PWW77846.1"/>
    </source>
</evidence>
<proteinExistence type="predicted"/>
<feature type="compositionally biased region" description="Low complexity" evidence="1">
    <location>
        <begin position="223"/>
        <end position="238"/>
    </location>
</feature>
<evidence type="ECO:0000256" key="1">
    <source>
        <dbReference type="SAM" id="MobiDB-lite"/>
    </source>
</evidence>
<feature type="region of interest" description="Disordered" evidence="1">
    <location>
        <begin position="129"/>
        <end position="155"/>
    </location>
</feature>
<feature type="compositionally biased region" description="Pro residues" evidence="1">
    <location>
        <begin position="64"/>
        <end position="75"/>
    </location>
</feature>
<feature type="compositionally biased region" description="Polar residues" evidence="1">
    <location>
        <begin position="280"/>
        <end position="289"/>
    </location>
</feature>
<protein>
    <submittedName>
        <fullName evidence="2">Uncharacterized protein</fullName>
    </submittedName>
</protein>
<feature type="compositionally biased region" description="Polar residues" evidence="1">
    <location>
        <begin position="259"/>
        <end position="269"/>
    </location>
</feature>
<gene>
    <name evidence="2" type="ORF">C7212DRAFT_362450</name>
</gene>
<dbReference type="AlphaFoldDB" id="A0A317SWS1"/>